<dbReference type="InterPro" id="IPR050695">
    <property type="entry name" value="N-acetylmuramoyl_amidase_3"/>
</dbReference>
<accession>A0A9D2SWN3</accession>
<evidence type="ECO:0000256" key="2">
    <source>
        <dbReference type="SAM" id="Phobius"/>
    </source>
</evidence>
<sequence>MNNRIYNLSVLACMLSIMLISMFIPYGSADHIRPRKTDTLYSYISPPQEDHTTILIDPGHGGYDGGSTSWDERINEKDITLQIALKTGACLEEMGYDVLYSRTSDEVSWPQDNAADLQARVDMGVAEDADYFISFHLNATDFYNDGARGFETFVTPGNDTADIAAAIHEKLAALDFSLDRGVNETDYTALHVLALNPVPAMLIELGFITDDQDLSYLCDASFQDKMAEAIAKGIEESVE</sequence>
<dbReference type="InterPro" id="IPR002508">
    <property type="entry name" value="MurNAc-LAA_cat"/>
</dbReference>
<evidence type="ECO:0000313" key="5">
    <source>
        <dbReference type="Proteomes" id="UP000823896"/>
    </source>
</evidence>
<feature type="transmembrane region" description="Helical" evidence="2">
    <location>
        <begin position="6"/>
        <end position="26"/>
    </location>
</feature>
<evidence type="ECO:0000259" key="3">
    <source>
        <dbReference type="SMART" id="SM00646"/>
    </source>
</evidence>
<organism evidence="4 5">
    <name type="scientific">Candidatus Merdibacter merdavium</name>
    <dbReference type="NCBI Taxonomy" id="2838692"/>
    <lineage>
        <taxon>Bacteria</taxon>
        <taxon>Bacillati</taxon>
        <taxon>Bacillota</taxon>
        <taxon>Erysipelotrichia</taxon>
        <taxon>Erysipelotrichales</taxon>
        <taxon>Erysipelotrichaceae</taxon>
        <taxon>Merdibacter</taxon>
    </lineage>
</organism>
<proteinExistence type="predicted"/>
<keyword evidence="1" id="KW-0378">Hydrolase</keyword>
<dbReference type="PANTHER" id="PTHR30404:SF0">
    <property type="entry name" value="N-ACETYLMURAMOYL-L-ALANINE AMIDASE AMIC"/>
    <property type="match status" value="1"/>
</dbReference>
<evidence type="ECO:0000256" key="1">
    <source>
        <dbReference type="ARBA" id="ARBA00022801"/>
    </source>
</evidence>
<dbReference type="GO" id="GO:0030288">
    <property type="term" value="C:outer membrane-bounded periplasmic space"/>
    <property type="evidence" value="ECO:0007669"/>
    <property type="project" value="TreeGrafter"/>
</dbReference>
<reference evidence="4" key="2">
    <citation type="submission" date="2021-04" db="EMBL/GenBank/DDBJ databases">
        <authorList>
            <person name="Gilroy R."/>
        </authorList>
    </citation>
    <scope>NUCLEOTIDE SEQUENCE</scope>
    <source>
        <strain evidence="4">CHK187-11901</strain>
    </source>
</reference>
<keyword evidence="2" id="KW-1133">Transmembrane helix</keyword>
<feature type="domain" description="MurNAc-LAA" evidence="3">
    <location>
        <begin position="121"/>
        <end position="235"/>
    </location>
</feature>
<keyword evidence="2" id="KW-0812">Transmembrane</keyword>
<dbReference type="Pfam" id="PF01520">
    <property type="entry name" value="Amidase_3"/>
    <property type="match status" value="1"/>
</dbReference>
<dbReference type="GO" id="GO:0009253">
    <property type="term" value="P:peptidoglycan catabolic process"/>
    <property type="evidence" value="ECO:0007669"/>
    <property type="project" value="InterPro"/>
</dbReference>
<keyword evidence="2" id="KW-0472">Membrane</keyword>
<dbReference type="EMBL" id="DWWM01000055">
    <property type="protein sequence ID" value="HJC37139.1"/>
    <property type="molecule type" value="Genomic_DNA"/>
</dbReference>
<name>A0A9D2SWN3_9FIRM</name>
<dbReference type="PANTHER" id="PTHR30404">
    <property type="entry name" value="N-ACETYLMURAMOYL-L-ALANINE AMIDASE"/>
    <property type="match status" value="1"/>
</dbReference>
<dbReference type="SUPFAM" id="SSF53187">
    <property type="entry name" value="Zn-dependent exopeptidases"/>
    <property type="match status" value="1"/>
</dbReference>
<dbReference type="Gene3D" id="3.40.630.40">
    <property type="entry name" value="Zn-dependent exopeptidases"/>
    <property type="match status" value="1"/>
</dbReference>
<dbReference type="CDD" id="cd02696">
    <property type="entry name" value="MurNAc-LAA"/>
    <property type="match status" value="1"/>
</dbReference>
<gene>
    <name evidence="4" type="ORF">H9702_08455</name>
</gene>
<dbReference type="SMART" id="SM00646">
    <property type="entry name" value="Ami_3"/>
    <property type="match status" value="1"/>
</dbReference>
<evidence type="ECO:0000313" key="4">
    <source>
        <dbReference type="EMBL" id="HJC37139.1"/>
    </source>
</evidence>
<dbReference type="GO" id="GO:0008745">
    <property type="term" value="F:N-acetylmuramoyl-L-alanine amidase activity"/>
    <property type="evidence" value="ECO:0007669"/>
    <property type="project" value="InterPro"/>
</dbReference>
<dbReference type="AlphaFoldDB" id="A0A9D2SWN3"/>
<protein>
    <submittedName>
        <fullName evidence="4">N-acetylmuramoyl-L-alanine amidase</fullName>
    </submittedName>
</protein>
<dbReference type="Proteomes" id="UP000823896">
    <property type="component" value="Unassembled WGS sequence"/>
</dbReference>
<comment type="caution">
    <text evidence="4">The sequence shown here is derived from an EMBL/GenBank/DDBJ whole genome shotgun (WGS) entry which is preliminary data.</text>
</comment>
<reference evidence="4" key="1">
    <citation type="journal article" date="2021" name="PeerJ">
        <title>Extensive microbial diversity within the chicken gut microbiome revealed by metagenomics and culture.</title>
        <authorList>
            <person name="Gilroy R."/>
            <person name="Ravi A."/>
            <person name="Getino M."/>
            <person name="Pursley I."/>
            <person name="Horton D.L."/>
            <person name="Alikhan N.F."/>
            <person name="Baker D."/>
            <person name="Gharbi K."/>
            <person name="Hall N."/>
            <person name="Watson M."/>
            <person name="Adriaenssens E.M."/>
            <person name="Foster-Nyarko E."/>
            <person name="Jarju S."/>
            <person name="Secka A."/>
            <person name="Antonio M."/>
            <person name="Oren A."/>
            <person name="Chaudhuri R.R."/>
            <person name="La Ragione R."/>
            <person name="Hildebrand F."/>
            <person name="Pallen M.J."/>
        </authorList>
    </citation>
    <scope>NUCLEOTIDE SEQUENCE</scope>
    <source>
        <strain evidence="4">CHK187-11901</strain>
    </source>
</reference>